<dbReference type="Proteomes" id="UP000828390">
    <property type="component" value="Unassembled WGS sequence"/>
</dbReference>
<dbReference type="InterPro" id="IPR032675">
    <property type="entry name" value="LRR_dom_sf"/>
</dbReference>
<reference evidence="5" key="1">
    <citation type="journal article" date="2019" name="bioRxiv">
        <title>The Genome of the Zebra Mussel, Dreissena polymorpha: A Resource for Invasive Species Research.</title>
        <authorList>
            <person name="McCartney M.A."/>
            <person name="Auch B."/>
            <person name="Kono T."/>
            <person name="Mallez S."/>
            <person name="Zhang Y."/>
            <person name="Obille A."/>
            <person name="Becker A."/>
            <person name="Abrahante J.E."/>
            <person name="Garbe J."/>
            <person name="Badalamenti J.P."/>
            <person name="Herman A."/>
            <person name="Mangelson H."/>
            <person name="Liachko I."/>
            <person name="Sullivan S."/>
            <person name="Sone E.D."/>
            <person name="Koren S."/>
            <person name="Silverstein K.A.T."/>
            <person name="Beckman K.B."/>
            <person name="Gohl D.M."/>
        </authorList>
    </citation>
    <scope>NUCLEOTIDE SEQUENCE</scope>
    <source>
        <strain evidence="5">Duluth1</strain>
        <tissue evidence="5">Whole animal</tissue>
    </source>
</reference>
<proteinExistence type="predicted"/>
<gene>
    <name evidence="5" type="ORF">DPMN_096833</name>
</gene>
<dbReference type="InterPro" id="IPR001611">
    <property type="entry name" value="Leu-rich_rpt"/>
</dbReference>
<reference evidence="5" key="2">
    <citation type="submission" date="2020-11" db="EMBL/GenBank/DDBJ databases">
        <authorList>
            <person name="McCartney M.A."/>
            <person name="Auch B."/>
            <person name="Kono T."/>
            <person name="Mallez S."/>
            <person name="Becker A."/>
            <person name="Gohl D.M."/>
            <person name="Silverstein K.A.T."/>
            <person name="Koren S."/>
            <person name="Bechman K.B."/>
            <person name="Herman A."/>
            <person name="Abrahante J.E."/>
            <person name="Garbe J."/>
        </authorList>
    </citation>
    <scope>NUCLEOTIDE SEQUENCE</scope>
    <source>
        <strain evidence="5">Duluth1</strain>
        <tissue evidence="5">Whole animal</tissue>
    </source>
</reference>
<name>A0A9D4R409_DREPO</name>
<dbReference type="InterPro" id="IPR055414">
    <property type="entry name" value="LRR_R13L4/SHOC2-like"/>
</dbReference>
<feature type="transmembrane region" description="Helical" evidence="3">
    <location>
        <begin position="28"/>
        <end position="51"/>
    </location>
</feature>
<evidence type="ECO:0000313" key="5">
    <source>
        <dbReference type="EMBL" id="KAH3854296.1"/>
    </source>
</evidence>
<dbReference type="AlphaFoldDB" id="A0A9D4R409"/>
<evidence type="ECO:0000256" key="2">
    <source>
        <dbReference type="ARBA" id="ARBA00022737"/>
    </source>
</evidence>
<feature type="domain" description="Disease resistance R13L4/SHOC-2-like LRR" evidence="4">
    <location>
        <begin position="268"/>
        <end position="353"/>
    </location>
</feature>
<protein>
    <recommendedName>
        <fullName evidence="4">Disease resistance R13L4/SHOC-2-like LRR domain-containing protein</fullName>
    </recommendedName>
</protein>
<dbReference type="OrthoDB" id="2021138at2759"/>
<dbReference type="Pfam" id="PF23598">
    <property type="entry name" value="LRR_14"/>
    <property type="match status" value="2"/>
</dbReference>
<dbReference type="InterPro" id="IPR050216">
    <property type="entry name" value="LRR_domain-containing"/>
</dbReference>
<keyword evidence="3" id="KW-0472">Membrane</keyword>
<dbReference type="GO" id="GO:0005737">
    <property type="term" value="C:cytoplasm"/>
    <property type="evidence" value="ECO:0007669"/>
    <property type="project" value="TreeGrafter"/>
</dbReference>
<dbReference type="SMART" id="SM00364">
    <property type="entry name" value="LRR_BAC"/>
    <property type="match status" value="8"/>
</dbReference>
<accession>A0A9D4R409</accession>
<organism evidence="5 6">
    <name type="scientific">Dreissena polymorpha</name>
    <name type="common">Zebra mussel</name>
    <name type="synonym">Mytilus polymorpha</name>
    <dbReference type="NCBI Taxonomy" id="45954"/>
    <lineage>
        <taxon>Eukaryota</taxon>
        <taxon>Metazoa</taxon>
        <taxon>Spiralia</taxon>
        <taxon>Lophotrochozoa</taxon>
        <taxon>Mollusca</taxon>
        <taxon>Bivalvia</taxon>
        <taxon>Autobranchia</taxon>
        <taxon>Heteroconchia</taxon>
        <taxon>Euheterodonta</taxon>
        <taxon>Imparidentia</taxon>
        <taxon>Neoheterodontei</taxon>
        <taxon>Myida</taxon>
        <taxon>Dreissenoidea</taxon>
        <taxon>Dreissenidae</taxon>
        <taxon>Dreissena</taxon>
    </lineage>
</organism>
<evidence type="ECO:0000259" key="4">
    <source>
        <dbReference type="Pfam" id="PF23598"/>
    </source>
</evidence>
<dbReference type="EMBL" id="JAIWYP010000003">
    <property type="protein sequence ID" value="KAH3854296.1"/>
    <property type="molecule type" value="Genomic_DNA"/>
</dbReference>
<feature type="domain" description="Disease resistance R13L4/SHOC-2-like LRR" evidence="4">
    <location>
        <begin position="142"/>
        <end position="258"/>
    </location>
</feature>
<dbReference type="Gene3D" id="3.80.10.10">
    <property type="entry name" value="Ribonuclease Inhibitor"/>
    <property type="match status" value="1"/>
</dbReference>
<keyword evidence="3" id="KW-1133">Transmembrane helix</keyword>
<keyword evidence="2" id="KW-0677">Repeat</keyword>
<comment type="caution">
    <text evidence="5">The sequence shown here is derived from an EMBL/GenBank/DDBJ whole genome shotgun (WGS) entry which is preliminary data.</text>
</comment>
<keyword evidence="1" id="KW-0433">Leucine-rich repeat</keyword>
<dbReference type="SMART" id="SM00369">
    <property type="entry name" value="LRR_TYP"/>
    <property type="match status" value="7"/>
</dbReference>
<evidence type="ECO:0000256" key="3">
    <source>
        <dbReference type="SAM" id="Phobius"/>
    </source>
</evidence>
<dbReference type="InterPro" id="IPR003591">
    <property type="entry name" value="Leu-rich_rpt_typical-subtyp"/>
</dbReference>
<dbReference type="PANTHER" id="PTHR48051:SF1">
    <property type="entry name" value="RAS SUPPRESSOR PROTEIN 1"/>
    <property type="match status" value="1"/>
</dbReference>
<keyword evidence="3" id="KW-0812">Transmembrane</keyword>
<sequence length="478" mass="52661">MTDTLSEFFSWAVHDVIFFSGDVQTTTIAVAITSSLCCSIVVAVVHFIALIRPAADRVKAKRNFQRYELKASASSKKYFSPIWLSSNGRVQVPCVKCGSYYADEGCWFVTCRGCCFSTSQCPTHHKSCSGSQPCSTRQSQLDLSDTGLQSCPSRLGFVGAHLTFLNLNNNKLSVVPAEIGCLRGLQVLSLERNLISELPDTLASLTELQCLDIGHNQLKNIPASVWKLQCLQELHVSHNALEEIPAEISRLQQLLVLDVSYNNINSICDELYTLFQLKWLNTSGNKLVQLSEAIGHLVNLELLDISACDLHVLPRAVICCTKLTSLFCNTNRLSNLPSQIGLLPCLSRLEVMDNQLPHLPYTLTVLQSSLILKAQGNPLVQSVDYMVYRACPDKGGNCGLPSLKELTGREIIKRHIPFTSSLPSVLQDLLNQAGCCSECRAPVVEQFRSEIVLAEVNPYGCTVPLYKQTCALHSSGYT</sequence>
<evidence type="ECO:0000256" key="1">
    <source>
        <dbReference type="ARBA" id="ARBA00022614"/>
    </source>
</evidence>
<evidence type="ECO:0000313" key="6">
    <source>
        <dbReference type="Proteomes" id="UP000828390"/>
    </source>
</evidence>
<dbReference type="PROSITE" id="PS51450">
    <property type="entry name" value="LRR"/>
    <property type="match status" value="2"/>
</dbReference>
<keyword evidence="6" id="KW-1185">Reference proteome</keyword>
<dbReference type="PANTHER" id="PTHR48051">
    <property type="match status" value="1"/>
</dbReference>
<dbReference type="SUPFAM" id="SSF52058">
    <property type="entry name" value="L domain-like"/>
    <property type="match status" value="1"/>
</dbReference>